<dbReference type="Proteomes" id="UP000324222">
    <property type="component" value="Unassembled WGS sequence"/>
</dbReference>
<evidence type="ECO:0000256" key="1">
    <source>
        <dbReference type="SAM" id="MobiDB-lite"/>
    </source>
</evidence>
<sequence length="88" mass="9383">MNERRHAASRRPPLTRSPAALGLRAPCVQESLWKVAVLLLCPVSVFIAPATITPTPRYLPEGHVGGTGMLPSPGSCTHTTLRQKASPC</sequence>
<dbReference type="EMBL" id="VSRR010001579">
    <property type="protein sequence ID" value="MPC26272.1"/>
    <property type="molecule type" value="Genomic_DNA"/>
</dbReference>
<keyword evidence="3" id="KW-1185">Reference proteome</keyword>
<organism evidence="2 3">
    <name type="scientific">Portunus trituberculatus</name>
    <name type="common">Swimming crab</name>
    <name type="synonym">Neptunus trituberculatus</name>
    <dbReference type="NCBI Taxonomy" id="210409"/>
    <lineage>
        <taxon>Eukaryota</taxon>
        <taxon>Metazoa</taxon>
        <taxon>Ecdysozoa</taxon>
        <taxon>Arthropoda</taxon>
        <taxon>Crustacea</taxon>
        <taxon>Multicrustacea</taxon>
        <taxon>Malacostraca</taxon>
        <taxon>Eumalacostraca</taxon>
        <taxon>Eucarida</taxon>
        <taxon>Decapoda</taxon>
        <taxon>Pleocyemata</taxon>
        <taxon>Brachyura</taxon>
        <taxon>Eubrachyura</taxon>
        <taxon>Portunoidea</taxon>
        <taxon>Portunidae</taxon>
        <taxon>Portuninae</taxon>
        <taxon>Portunus</taxon>
    </lineage>
</organism>
<name>A0A5B7DX45_PORTR</name>
<feature type="compositionally biased region" description="Polar residues" evidence="1">
    <location>
        <begin position="74"/>
        <end position="88"/>
    </location>
</feature>
<accession>A0A5B7DX45</accession>
<reference evidence="2 3" key="1">
    <citation type="submission" date="2019-05" db="EMBL/GenBank/DDBJ databases">
        <title>Another draft genome of Portunus trituberculatus and its Hox gene families provides insights of decapod evolution.</title>
        <authorList>
            <person name="Jeong J.-H."/>
            <person name="Song I."/>
            <person name="Kim S."/>
            <person name="Choi T."/>
            <person name="Kim D."/>
            <person name="Ryu S."/>
            <person name="Kim W."/>
        </authorList>
    </citation>
    <scope>NUCLEOTIDE SEQUENCE [LARGE SCALE GENOMIC DNA]</scope>
    <source>
        <tissue evidence="2">Muscle</tissue>
    </source>
</reference>
<proteinExistence type="predicted"/>
<protein>
    <submittedName>
        <fullName evidence="2">Uncharacterized protein</fullName>
    </submittedName>
</protein>
<comment type="caution">
    <text evidence="2">The sequence shown here is derived from an EMBL/GenBank/DDBJ whole genome shotgun (WGS) entry which is preliminary data.</text>
</comment>
<feature type="region of interest" description="Disordered" evidence="1">
    <location>
        <begin position="64"/>
        <end position="88"/>
    </location>
</feature>
<evidence type="ECO:0000313" key="3">
    <source>
        <dbReference type="Proteomes" id="UP000324222"/>
    </source>
</evidence>
<dbReference type="AlphaFoldDB" id="A0A5B7DX45"/>
<gene>
    <name evidence="2" type="ORF">E2C01_019409</name>
</gene>
<evidence type="ECO:0000313" key="2">
    <source>
        <dbReference type="EMBL" id="MPC26272.1"/>
    </source>
</evidence>